<dbReference type="Proteomes" id="UP000004947">
    <property type="component" value="Unassembled WGS sequence"/>
</dbReference>
<protein>
    <submittedName>
        <fullName evidence="2">Uncharacterized protein</fullName>
    </submittedName>
</protein>
<dbReference type="PROSITE" id="PS51257">
    <property type="entry name" value="PROKAR_LIPOPROTEIN"/>
    <property type="match status" value="1"/>
</dbReference>
<organism evidence="2 3">
    <name type="scientific">Lentisphaera araneosa HTCC2155</name>
    <dbReference type="NCBI Taxonomy" id="313628"/>
    <lineage>
        <taxon>Bacteria</taxon>
        <taxon>Pseudomonadati</taxon>
        <taxon>Lentisphaerota</taxon>
        <taxon>Lentisphaeria</taxon>
        <taxon>Lentisphaerales</taxon>
        <taxon>Lentisphaeraceae</taxon>
        <taxon>Lentisphaera</taxon>
    </lineage>
</organism>
<feature type="chain" id="PRO_5002693952" evidence="1">
    <location>
        <begin position="22"/>
        <end position="122"/>
    </location>
</feature>
<dbReference type="AlphaFoldDB" id="A6DHN5"/>
<evidence type="ECO:0000313" key="2">
    <source>
        <dbReference type="EMBL" id="EDM29118.1"/>
    </source>
</evidence>
<accession>A6DHN5</accession>
<sequence length="122" mass="14134">MKKIILISLISLMFFSCQNVSAPQSLMGSWERVINREEPSNKEYREFATFLAPDIISVTQVVDDHRISHGGTFIVSDNELEVYINDKEYEGHYVIKNGILTITGKEKIYTYKKVKDDKKQEK</sequence>
<dbReference type="RefSeq" id="WP_007277420.1">
    <property type="nucleotide sequence ID" value="NZ_ABCK01000003.1"/>
</dbReference>
<keyword evidence="3" id="KW-1185">Reference proteome</keyword>
<evidence type="ECO:0000256" key="1">
    <source>
        <dbReference type="SAM" id="SignalP"/>
    </source>
</evidence>
<keyword evidence="1" id="KW-0732">Signal</keyword>
<name>A6DHN5_9BACT</name>
<evidence type="ECO:0000313" key="3">
    <source>
        <dbReference type="Proteomes" id="UP000004947"/>
    </source>
</evidence>
<reference evidence="2 3" key="1">
    <citation type="journal article" date="2010" name="J. Bacteriol.">
        <title>Genome sequence of Lentisphaera araneosa HTCC2155T, the type species of the order Lentisphaerales in the phylum Lentisphaerae.</title>
        <authorList>
            <person name="Thrash J.C."/>
            <person name="Cho J.C."/>
            <person name="Vergin K.L."/>
            <person name="Morris R.M."/>
            <person name="Giovannoni S.J."/>
        </authorList>
    </citation>
    <scope>NUCLEOTIDE SEQUENCE [LARGE SCALE GENOMIC DNA]</scope>
    <source>
        <strain evidence="2 3">HTCC2155</strain>
    </source>
</reference>
<comment type="caution">
    <text evidence="2">The sequence shown here is derived from an EMBL/GenBank/DDBJ whole genome shotgun (WGS) entry which is preliminary data.</text>
</comment>
<gene>
    <name evidence="2" type="ORF">LNTAR_14917</name>
</gene>
<dbReference type="EMBL" id="ABCK01000003">
    <property type="protein sequence ID" value="EDM29118.1"/>
    <property type="molecule type" value="Genomic_DNA"/>
</dbReference>
<proteinExistence type="predicted"/>
<feature type="signal peptide" evidence="1">
    <location>
        <begin position="1"/>
        <end position="21"/>
    </location>
</feature>